<organism evidence="11 12">
    <name type="scientific">Bodo saltans</name>
    <name type="common">Flagellated protozoan</name>
    <dbReference type="NCBI Taxonomy" id="75058"/>
    <lineage>
        <taxon>Eukaryota</taxon>
        <taxon>Discoba</taxon>
        <taxon>Euglenozoa</taxon>
        <taxon>Kinetoplastea</taxon>
        <taxon>Metakinetoplastina</taxon>
        <taxon>Eubodonida</taxon>
        <taxon>Bodonidae</taxon>
        <taxon>Bodo</taxon>
    </lineage>
</organism>
<dbReference type="PANTHER" id="PTHR12317">
    <property type="entry name" value="DIACYLGLYCEROL O-ACYLTRANSFERASE"/>
    <property type="match status" value="1"/>
</dbReference>
<evidence type="ECO:0000256" key="1">
    <source>
        <dbReference type="ARBA" id="ARBA00004477"/>
    </source>
</evidence>
<keyword evidence="10 11" id="KW-0012">Acyltransferase</keyword>
<dbReference type="Proteomes" id="UP000051952">
    <property type="component" value="Unassembled WGS sequence"/>
</dbReference>
<keyword evidence="3" id="KW-0444">Lipid biosynthesis</keyword>
<keyword evidence="7" id="KW-1133">Transmembrane helix</keyword>
<dbReference type="GO" id="GO:0008374">
    <property type="term" value="F:O-acyltransferase activity"/>
    <property type="evidence" value="ECO:0007669"/>
    <property type="project" value="InterPro"/>
</dbReference>
<accession>A0A0S4JRA5</accession>
<evidence type="ECO:0000256" key="9">
    <source>
        <dbReference type="ARBA" id="ARBA00023136"/>
    </source>
</evidence>
<feature type="non-terminal residue" evidence="11">
    <location>
        <position position="240"/>
    </location>
</feature>
<sequence length="240" mass="27311">MGFTFDIVTDVLLLVFWVKYESMFRNKPQESGSLRSPWVVSLFERHIIPDVERYFNVKLVMDGTQKDDGTGTPNVQDKNLLQSFDGERVAPCLANANNRYIFSYHPHGVFPGTALILPFTEQWRCHLGWNALHCVTVHAAGIIFNVPMVRDFLLRLGGRVVTRSALESSLEQGNSVMIVTGGQTEMLHTKYSDNEMHLVTHHHGFLKLAIKHQVPAVPLVCFAENNVMDNIHVPWLQKRM</sequence>
<keyword evidence="12" id="KW-1185">Reference proteome</keyword>
<evidence type="ECO:0000256" key="4">
    <source>
        <dbReference type="ARBA" id="ARBA00022679"/>
    </source>
</evidence>
<name>A0A0S4JRA5_BODSA</name>
<keyword evidence="8" id="KW-0443">Lipid metabolism</keyword>
<proteinExistence type="inferred from homology"/>
<comment type="subcellular location">
    <subcellularLocation>
        <location evidence="1">Endoplasmic reticulum membrane</location>
        <topology evidence="1">Multi-pass membrane protein</topology>
    </subcellularLocation>
</comment>
<evidence type="ECO:0000256" key="3">
    <source>
        <dbReference type="ARBA" id="ARBA00022516"/>
    </source>
</evidence>
<dbReference type="Pfam" id="PF03982">
    <property type="entry name" value="DAGAT"/>
    <property type="match status" value="1"/>
</dbReference>
<keyword evidence="6" id="KW-0256">Endoplasmic reticulum</keyword>
<evidence type="ECO:0000256" key="10">
    <source>
        <dbReference type="ARBA" id="ARBA00023315"/>
    </source>
</evidence>
<evidence type="ECO:0000256" key="8">
    <source>
        <dbReference type="ARBA" id="ARBA00023098"/>
    </source>
</evidence>
<comment type="similarity">
    <text evidence="2">Belongs to the diacylglycerol acyltransferase family.</text>
</comment>
<keyword evidence="5" id="KW-0812">Transmembrane</keyword>
<dbReference type="PANTHER" id="PTHR12317:SF34">
    <property type="entry name" value="ACYLTRANSFERASE"/>
    <property type="match status" value="1"/>
</dbReference>
<evidence type="ECO:0000256" key="6">
    <source>
        <dbReference type="ARBA" id="ARBA00022824"/>
    </source>
</evidence>
<keyword evidence="4 11" id="KW-0808">Transferase</keyword>
<dbReference type="GO" id="GO:0006629">
    <property type="term" value="P:lipid metabolic process"/>
    <property type="evidence" value="ECO:0007669"/>
    <property type="project" value="UniProtKB-KW"/>
</dbReference>
<evidence type="ECO:0000313" key="11">
    <source>
        <dbReference type="EMBL" id="CUG94057.1"/>
    </source>
</evidence>
<dbReference type="InterPro" id="IPR007130">
    <property type="entry name" value="DAGAT"/>
</dbReference>
<dbReference type="OrthoDB" id="264532at2759"/>
<evidence type="ECO:0000313" key="12">
    <source>
        <dbReference type="Proteomes" id="UP000051952"/>
    </source>
</evidence>
<dbReference type="AlphaFoldDB" id="A0A0S4JRA5"/>
<gene>
    <name evidence="11" type="ORF">BSAL_46280</name>
</gene>
<protein>
    <submittedName>
        <fullName evidence="11">Diacylglycerol acyltransferase, putative</fullName>
    </submittedName>
</protein>
<reference evidence="12" key="1">
    <citation type="submission" date="2015-09" db="EMBL/GenBank/DDBJ databases">
        <authorList>
            <consortium name="Pathogen Informatics"/>
        </authorList>
    </citation>
    <scope>NUCLEOTIDE SEQUENCE [LARGE SCALE GENOMIC DNA]</scope>
    <source>
        <strain evidence="12">Lake Konstanz</strain>
    </source>
</reference>
<dbReference type="EMBL" id="CYKH01002219">
    <property type="protein sequence ID" value="CUG94057.1"/>
    <property type="molecule type" value="Genomic_DNA"/>
</dbReference>
<dbReference type="GO" id="GO:0005789">
    <property type="term" value="C:endoplasmic reticulum membrane"/>
    <property type="evidence" value="ECO:0007669"/>
    <property type="project" value="UniProtKB-SubCell"/>
</dbReference>
<evidence type="ECO:0000256" key="5">
    <source>
        <dbReference type="ARBA" id="ARBA00022692"/>
    </source>
</evidence>
<evidence type="ECO:0000256" key="2">
    <source>
        <dbReference type="ARBA" id="ARBA00005420"/>
    </source>
</evidence>
<dbReference type="VEuPathDB" id="TriTrypDB:BSAL_46280"/>
<keyword evidence="9" id="KW-0472">Membrane</keyword>
<evidence type="ECO:0000256" key="7">
    <source>
        <dbReference type="ARBA" id="ARBA00022989"/>
    </source>
</evidence>